<comment type="caution">
    <text evidence="1">The sequence shown here is derived from an EMBL/GenBank/DDBJ whole genome shotgun (WGS) entry which is preliminary data.</text>
</comment>
<dbReference type="GO" id="GO:0003676">
    <property type="term" value="F:nucleic acid binding"/>
    <property type="evidence" value="ECO:0007669"/>
    <property type="project" value="InterPro"/>
</dbReference>
<proteinExistence type="predicted"/>
<dbReference type="Proteomes" id="UP000299102">
    <property type="component" value="Unassembled WGS sequence"/>
</dbReference>
<evidence type="ECO:0000313" key="1">
    <source>
        <dbReference type="EMBL" id="GBP40263.1"/>
    </source>
</evidence>
<dbReference type="PANTHER" id="PTHR46060:SF3">
    <property type="entry name" value="PROTEIN GVQW3"/>
    <property type="match status" value="1"/>
</dbReference>
<dbReference type="Gene3D" id="3.30.420.10">
    <property type="entry name" value="Ribonuclease H-like superfamily/Ribonuclease H"/>
    <property type="match status" value="1"/>
</dbReference>
<evidence type="ECO:0000313" key="2">
    <source>
        <dbReference type="Proteomes" id="UP000299102"/>
    </source>
</evidence>
<accession>A0A4C1VNI6</accession>
<organism evidence="1 2">
    <name type="scientific">Eumeta variegata</name>
    <name type="common">Bagworm moth</name>
    <name type="synonym">Eumeta japonica</name>
    <dbReference type="NCBI Taxonomy" id="151549"/>
    <lineage>
        <taxon>Eukaryota</taxon>
        <taxon>Metazoa</taxon>
        <taxon>Ecdysozoa</taxon>
        <taxon>Arthropoda</taxon>
        <taxon>Hexapoda</taxon>
        <taxon>Insecta</taxon>
        <taxon>Pterygota</taxon>
        <taxon>Neoptera</taxon>
        <taxon>Endopterygota</taxon>
        <taxon>Lepidoptera</taxon>
        <taxon>Glossata</taxon>
        <taxon>Ditrysia</taxon>
        <taxon>Tineoidea</taxon>
        <taxon>Psychidae</taxon>
        <taxon>Oiketicinae</taxon>
        <taxon>Eumeta</taxon>
    </lineage>
</organism>
<gene>
    <name evidence="1" type="ORF">EVAR_83953_1</name>
</gene>
<dbReference type="InterPro" id="IPR052709">
    <property type="entry name" value="Transposase-MT_Hybrid"/>
</dbReference>
<dbReference type="InterPro" id="IPR036397">
    <property type="entry name" value="RNaseH_sf"/>
</dbReference>
<name>A0A4C1VNI6_EUMVA</name>
<reference evidence="1 2" key="1">
    <citation type="journal article" date="2019" name="Commun. Biol.">
        <title>The bagworm genome reveals a unique fibroin gene that provides high tensile strength.</title>
        <authorList>
            <person name="Kono N."/>
            <person name="Nakamura H."/>
            <person name="Ohtoshi R."/>
            <person name="Tomita M."/>
            <person name="Numata K."/>
            <person name="Arakawa K."/>
        </authorList>
    </citation>
    <scope>NUCLEOTIDE SEQUENCE [LARGE SCALE GENOMIC DNA]</scope>
</reference>
<dbReference type="EMBL" id="BGZK01000379">
    <property type="protein sequence ID" value="GBP40263.1"/>
    <property type="molecule type" value="Genomic_DNA"/>
</dbReference>
<dbReference type="STRING" id="151549.A0A4C1VNI6"/>
<protein>
    <submittedName>
        <fullName evidence="1">Mariner Mos1 transposase</fullName>
    </submittedName>
</protein>
<keyword evidence="2" id="KW-1185">Reference proteome</keyword>
<dbReference type="PANTHER" id="PTHR46060">
    <property type="entry name" value="MARINER MOS1 TRANSPOSASE-LIKE PROTEIN"/>
    <property type="match status" value="1"/>
</dbReference>
<dbReference type="AlphaFoldDB" id="A0A4C1VNI6"/>
<dbReference type="OrthoDB" id="10017160at2759"/>
<sequence length="155" mass="18156">MDERHRDVASVKFTEFDRRRSMLTDEFKVVRLELVVVLQNIDAVQELIMKDRHVTYRKIKASLGIKVLEEIRKSNRQPSIILHHDNASCHTSAEIARLLVSQKIELTGYLPYSPYLALKDFYLFPGVKNKLHGQRFSSREEVIDAYKMQILEVLQ</sequence>